<keyword evidence="1" id="KW-0694">RNA-binding</keyword>
<dbReference type="CDD" id="cd00590">
    <property type="entry name" value="RRM_SF"/>
    <property type="match status" value="1"/>
</dbReference>
<evidence type="ECO:0000313" key="5">
    <source>
        <dbReference type="Proteomes" id="UP000077202"/>
    </source>
</evidence>
<keyword evidence="5" id="KW-1185">Reference proteome</keyword>
<evidence type="ECO:0000313" key="3">
    <source>
        <dbReference type="EMBL" id="BBN05152.1"/>
    </source>
</evidence>
<dbReference type="InterPro" id="IPR053316">
    <property type="entry name" value="Epigenetic_reg_gene_expr"/>
</dbReference>
<proteinExistence type="predicted"/>
<sequence length="216" mass="24829">MKRDLDTWWDWRAATTTTGDEDSSISPEAALELLVQKCVVLDNLSPVSYVHTIRTALEQFGKVRGVKLVRDCQTCLFTGVAFAEMESKEQRDQVVKELKDYLLMIGQMPRPARAIPACPELMIDHPLRSFSRKVSARLVTPKNPRYAQLRETAIQENIHYAHQSALIQHRKEEELKLEKTQQRICQENIDKLKFLEGQKSSDAFKLVKQIHGGLRQ</sequence>
<evidence type="ECO:0000313" key="6">
    <source>
        <dbReference type="Proteomes" id="UP001162541"/>
    </source>
</evidence>
<dbReference type="InterPro" id="IPR012677">
    <property type="entry name" value="Nucleotide-bd_a/b_plait_sf"/>
</dbReference>
<evidence type="ECO:0000259" key="2">
    <source>
        <dbReference type="PROSITE" id="PS50102"/>
    </source>
</evidence>
<dbReference type="InterPro" id="IPR035979">
    <property type="entry name" value="RBD_domain_sf"/>
</dbReference>
<dbReference type="AlphaFoldDB" id="A0A176VKE9"/>
<dbReference type="SUPFAM" id="SSF54928">
    <property type="entry name" value="RNA-binding domain, RBD"/>
    <property type="match status" value="1"/>
</dbReference>
<feature type="domain" description="RRM" evidence="2">
    <location>
        <begin position="37"/>
        <end position="116"/>
    </location>
</feature>
<dbReference type="EMBL" id="LVLJ01003443">
    <property type="protein sequence ID" value="OAE21404.1"/>
    <property type="molecule type" value="Genomic_DNA"/>
</dbReference>
<evidence type="ECO:0000256" key="1">
    <source>
        <dbReference type="PROSITE-ProRule" id="PRU00176"/>
    </source>
</evidence>
<dbReference type="Pfam" id="PF00076">
    <property type="entry name" value="RRM_1"/>
    <property type="match status" value="1"/>
</dbReference>
<reference evidence="3" key="2">
    <citation type="journal article" date="2019" name="Curr. Biol.">
        <title>Chromatin organization in early land plants reveals an ancestral association between H3K27me3, transposons, and constitutive heterochromatin.</title>
        <authorList>
            <person name="Montgomery S.A."/>
            <person name="Tanizawa Y."/>
            <person name="Galik B."/>
            <person name="Wang N."/>
            <person name="Ito T."/>
            <person name="Mochizuki T."/>
            <person name="Akimcheva S."/>
            <person name="Bowman J."/>
            <person name="Cognat V."/>
            <person name="Drouard L."/>
            <person name="Ekker H."/>
            <person name="Houng S."/>
            <person name="Kohchi T."/>
            <person name="Lin S."/>
            <person name="Liu L.D."/>
            <person name="Nakamura Y."/>
            <person name="Valeeva L.R."/>
            <person name="Shakirov E.V."/>
            <person name="Shippen D.E."/>
            <person name="Wei W."/>
            <person name="Yagura M."/>
            <person name="Yamaoka S."/>
            <person name="Yamato K.T."/>
            <person name="Liu C."/>
            <person name="Berger F."/>
        </authorList>
    </citation>
    <scope>NUCLEOTIDE SEQUENCE [LARGE SCALE GENOMIC DNA]</scope>
    <source>
        <strain evidence="3">Tak-1</strain>
    </source>
</reference>
<dbReference type="PROSITE" id="PS50102">
    <property type="entry name" value="RRM"/>
    <property type="match status" value="1"/>
</dbReference>
<organism evidence="4 5">
    <name type="scientific">Marchantia polymorpha subsp. ruderalis</name>
    <dbReference type="NCBI Taxonomy" id="1480154"/>
    <lineage>
        <taxon>Eukaryota</taxon>
        <taxon>Viridiplantae</taxon>
        <taxon>Streptophyta</taxon>
        <taxon>Embryophyta</taxon>
        <taxon>Marchantiophyta</taxon>
        <taxon>Marchantiopsida</taxon>
        <taxon>Marchantiidae</taxon>
        <taxon>Marchantiales</taxon>
        <taxon>Marchantiaceae</taxon>
        <taxon>Marchantia</taxon>
    </lineage>
</organism>
<accession>A0A176VKE9</accession>
<evidence type="ECO:0000313" key="4">
    <source>
        <dbReference type="EMBL" id="OAE21404.1"/>
    </source>
</evidence>
<dbReference type="GO" id="GO:0003723">
    <property type="term" value="F:RNA binding"/>
    <property type="evidence" value="ECO:0007669"/>
    <property type="project" value="UniProtKB-UniRule"/>
</dbReference>
<dbReference type="Proteomes" id="UP000077202">
    <property type="component" value="Unassembled WGS sequence"/>
</dbReference>
<name>A0A176VKE9_MARPO</name>
<gene>
    <name evidence="4" type="ORF">AXG93_3658s1260</name>
    <name evidence="3" type="ORF">Mp_3g10750</name>
</gene>
<dbReference type="EMBL" id="AP019868">
    <property type="protein sequence ID" value="BBN05152.1"/>
    <property type="molecule type" value="Genomic_DNA"/>
</dbReference>
<reference evidence="6" key="3">
    <citation type="journal article" date="2020" name="Curr. Biol.">
        <title>Chromatin organization in early land plants reveals an ancestral association between H3K27me3, transposons, and constitutive heterochromatin.</title>
        <authorList>
            <person name="Montgomery S.A."/>
            <person name="Tanizawa Y."/>
            <person name="Galik B."/>
            <person name="Wang N."/>
            <person name="Ito T."/>
            <person name="Mochizuki T."/>
            <person name="Akimcheva S."/>
            <person name="Bowman J.L."/>
            <person name="Cognat V."/>
            <person name="Marechal-Drouard L."/>
            <person name="Ekker H."/>
            <person name="Hong S.F."/>
            <person name="Kohchi T."/>
            <person name="Lin S.S."/>
            <person name="Liu L.D."/>
            <person name="Nakamura Y."/>
            <person name="Valeeva L.R."/>
            <person name="Shakirov E.V."/>
            <person name="Shippen D.E."/>
            <person name="Wei W.L."/>
            <person name="Yagura M."/>
            <person name="Yamaoka S."/>
            <person name="Yamato K.T."/>
            <person name="Liu C."/>
            <person name="Berger F."/>
        </authorList>
    </citation>
    <scope>NUCLEOTIDE SEQUENCE [LARGE SCALE GENOMIC DNA]</scope>
    <source>
        <strain evidence="6">Tak-1</strain>
    </source>
</reference>
<dbReference type="PANTHER" id="PTHR36309:SF1">
    <property type="entry name" value="RNA-BINDING (RRM_RBD_RNP MOTIFS) FAMILY PROTEIN"/>
    <property type="match status" value="1"/>
</dbReference>
<reference evidence="4 5" key="1">
    <citation type="submission" date="2016-03" db="EMBL/GenBank/DDBJ databases">
        <title>Mechanisms controlling the formation of the plant cell surface in tip-growing cells are functionally conserved among land plants.</title>
        <authorList>
            <person name="Honkanen S."/>
            <person name="Jones V.A."/>
            <person name="Morieri G."/>
            <person name="Champion C."/>
            <person name="Hetherington A.J."/>
            <person name="Kelly S."/>
            <person name="Saint-Marcoux D."/>
            <person name="Proust H."/>
            <person name="Prescott H."/>
            <person name="Dolan L."/>
        </authorList>
    </citation>
    <scope>NUCLEOTIDE SEQUENCE [LARGE SCALE GENOMIC DNA]</scope>
    <source>
        <strain evidence="5">cv. Tak-1 and cv. Tak-2</strain>
        <tissue evidence="4">Whole gametophyte</tissue>
    </source>
</reference>
<dbReference type="Gene3D" id="3.30.70.330">
    <property type="match status" value="2"/>
</dbReference>
<dbReference type="Proteomes" id="UP001162541">
    <property type="component" value="Chromosome 3"/>
</dbReference>
<dbReference type="PANTHER" id="PTHR36309">
    <property type="entry name" value="RNA-BINDING (RRM/RBD/RNP MOTIFS) FAMILY PROTEIN"/>
    <property type="match status" value="1"/>
</dbReference>
<dbReference type="InterPro" id="IPR000504">
    <property type="entry name" value="RRM_dom"/>
</dbReference>
<protein>
    <recommendedName>
        <fullName evidence="2">RRM domain-containing protein</fullName>
    </recommendedName>
</protein>